<dbReference type="PANTHER" id="PTHR32071:SF100">
    <property type="entry name" value="RESPONSE REGULATOR PROTEIN PILR"/>
    <property type="match status" value="1"/>
</dbReference>
<feature type="domain" description="Sigma-54 factor interaction" evidence="7">
    <location>
        <begin position="219"/>
        <end position="446"/>
    </location>
</feature>
<keyword evidence="5" id="KW-0597">Phosphoprotein</keyword>
<name>A0A7H1MA75_9NEIS</name>
<evidence type="ECO:0000259" key="7">
    <source>
        <dbReference type="PROSITE" id="PS50045"/>
    </source>
</evidence>
<accession>A0A7H1MA75</accession>
<dbReference type="Gene3D" id="3.40.50.2300">
    <property type="match status" value="1"/>
</dbReference>
<dbReference type="KEGG" id="nmus:H7A79_2528"/>
<feature type="compositionally biased region" description="Pro residues" evidence="6">
    <location>
        <begin position="153"/>
        <end position="166"/>
    </location>
</feature>
<dbReference type="SMART" id="SM00382">
    <property type="entry name" value="AAA"/>
    <property type="match status" value="1"/>
</dbReference>
<feature type="modified residue" description="4-aspartylphosphate" evidence="5">
    <location>
        <position position="58"/>
    </location>
</feature>
<dbReference type="Pfam" id="PF25601">
    <property type="entry name" value="AAA_lid_14"/>
    <property type="match status" value="1"/>
</dbReference>
<dbReference type="PROSITE" id="PS50045">
    <property type="entry name" value="SIGMA54_INTERACT_4"/>
    <property type="match status" value="1"/>
</dbReference>
<feature type="region of interest" description="Disordered" evidence="6">
    <location>
        <begin position="469"/>
        <end position="496"/>
    </location>
</feature>
<evidence type="ECO:0000256" key="3">
    <source>
        <dbReference type="ARBA" id="ARBA00023015"/>
    </source>
</evidence>
<dbReference type="PANTHER" id="PTHR32071">
    <property type="entry name" value="TRANSCRIPTIONAL REGULATORY PROTEIN"/>
    <property type="match status" value="1"/>
</dbReference>
<dbReference type="InterPro" id="IPR003593">
    <property type="entry name" value="AAA+_ATPase"/>
</dbReference>
<keyword evidence="2" id="KW-0067">ATP-binding</keyword>
<evidence type="ECO:0000313" key="10">
    <source>
        <dbReference type="Proteomes" id="UP000516412"/>
    </source>
</evidence>
<dbReference type="PRINTS" id="PR01590">
    <property type="entry name" value="HTHFIS"/>
</dbReference>
<evidence type="ECO:0000256" key="1">
    <source>
        <dbReference type="ARBA" id="ARBA00022741"/>
    </source>
</evidence>
<keyword evidence="4" id="KW-0804">Transcription</keyword>
<dbReference type="InterPro" id="IPR058031">
    <property type="entry name" value="AAA_lid_NorR"/>
</dbReference>
<feature type="domain" description="Response regulatory" evidence="8">
    <location>
        <begin position="9"/>
        <end position="123"/>
    </location>
</feature>
<dbReference type="SUPFAM" id="SSF52172">
    <property type="entry name" value="CheY-like"/>
    <property type="match status" value="1"/>
</dbReference>
<keyword evidence="10" id="KW-1185">Reference proteome</keyword>
<feature type="region of interest" description="Disordered" evidence="6">
    <location>
        <begin position="126"/>
        <end position="177"/>
    </location>
</feature>
<dbReference type="SUPFAM" id="SSF46689">
    <property type="entry name" value="Homeodomain-like"/>
    <property type="match status" value="1"/>
</dbReference>
<dbReference type="RefSeq" id="WP_187000534.1">
    <property type="nucleotide sequence ID" value="NZ_CP060414.2"/>
</dbReference>
<dbReference type="GO" id="GO:0006355">
    <property type="term" value="P:regulation of DNA-templated transcription"/>
    <property type="evidence" value="ECO:0007669"/>
    <property type="project" value="InterPro"/>
</dbReference>
<evidence type="ECO:0000259" key="8">
    <source>
        <dbReference type="PROSITE" id="PS50110"/>
    </source>
</evidence>
<dbReference type="PROSITE" id="PS00676">
    <property type="entry name" value="SIGMA54_INTERACT_2"/>
    <property type="match status" value="1"/>
</dbReference>
<dbReference type="InterPro" id="IPR002078">
    <property type="entry name" value="Sigma_54_int"/>
</dbReference>
<evidence type="ECO:0000256" key="2">
    <source>
        <dbReference type="ARBA" id="ARBA00022840"/>
    </source>
</evidence>
<dbReference type="Pfam" id="PF00072">
    <property type="entry name" value="Response_reg"/>
    <property type="match status" value="1"/>
</dbReference>
<evidence type="ECO:0000313" key="9">
    <source>
        <dbReference type="EMBL" id="QNT58540.1"/>
    </source>
</evidence>
<proteinExistence type="predicted"/>
<evidence type="ECO:0000256" key="6">
    <source>
        <dbReference type="SAM" id="MobiDB-lite"/>
    </source>
</evidence>
<dbReference type="GO" id="GO:0005524">
    <property type="term" value="F:ATP binding"/>
    <property type="evidence" value="ECO:0007669"/>
    <property type="project" value="UniProtKB-KW"/>
</dbReference>
<dbReference type="InterPro" id="IPR025943">
    <property type="entry name" value="Sigma_54_int_dom_ATP-bd_2"/>
</dbReference>
<dbReference type="GO" id="GO:0000160">
    <property type="term" value="P:phosphorelay signal transduction system"/>
    <property type="evidence" value="ECO:0007669"/>
    <property type="project" value="InterPro"/>
</dbReference>
<protein>
    <submittedName>
        <fullName evidence="9">Bacterial regulatory Fis family protein</fullName>
    </submittedName>
</protein>
<keyword evidence="1" id="KW-0547">Nucleotide-binding</keyword>
<organism evidence="9 10">
    <name type="scientific">Neisseria musculi</name>
    <dbReference type="NCBI Taxonomy" id="1815583"/>
    <lineage>
        <taxon>Bacteria</taxon>
        <taxon>Pseudomonadati</taxon>
        <taxon>Pseudomonadota</taxon>
        <taxon>Betaproteobacteria</taxon>
        <taxon>Neisseriales</taxon>
        <taxon>Neisseriaceae</taxon>
        <taxon>Neisseria</taxon>
    </lineage>
</organism>
<evidence type="ECO:0000256" key="5">
    <source>
        <dbReference type="PROSITE-ProRule" id="PRU00169"/>
    </source>
</evidence>
<keyword evidence="3" id="KW-0805">Transcription regulation</keyword>
<evidence type="ECO:0000256" key="4">
    <source>
        <dbReference type="ARBA" id="ARBA00023163"/>
    </source>
</evidence>
<dbReference type="Proteomes" id="UP000516412">
    <property type="component" value="Chromosome"/>
</dbReference>
<dbReference type="Pfam" id="PF02954">
    <property type="entry name" value="HTH_8"/>
    <property type="match status" value="1"/>
</dbReference>
<reference evidence="9" key="1">
    <citation type="submission" date="2024-06" db="EMBL/GenBank/DDBJ databases">
        <title>Complete Genome Sequence of mouse commensal type strain Neisseria musculi.</title>
        <authorList>
            <person name="Thapa E."/>
            <person name="Aluvathingal J."/>
            <person name="Nadendla S."/>
            <person name="Mehta A."/>
            <person name="Tettelin H."/>
            <person name="Weyand N.J."/>
        </authorList>
    </citation>
    <scope>NUCLEOTIDE SEQUENCE</scope>
    <source>
        <strain evidence="9">NW831</strain>
    </source>
</reference>
<dbReference type="Gene3D" id="1.10.8.60">
    <property type="match status" value="1"/>
</dbReference>
<dbReference type="Gene3D" id="1.10.10.60">
    <property type="entry name" value="Homeodomain-like"/>
    <property type="match status" value="1"/>
</dbReference>
<dbReference type="FunFam" id="3.40.50.300:FF:000006">
    <property type="entry name" value="DNA-binding transcriptional regulator NtrC"/>
    <property type="match status" value="1"/>
</dbReference>
<dbReference type="PROSITE" id="PS50110">
    <property type="entry name" value="RESPONSE_REGULATORY"/>
    <property type="match status" value="1"/>
</dbReference>
<dbReference type="SUPFAM" id="SSF52540">
    <property type="entry name" value="P-loop containing nucleoside triphosphate hydrolases"/>
    <property type="match status" value="1"/>
</dbReference>
<dbReference type="CDD" id="cd00009">
    <property type="entry name" value="AAA"/>
    <property type="match status" value="1"/>
</dbReference>
<dbReference type="Pfam" id="PF00158">
    <property type="entry name" value="Sigma54_activat"/>
    <property type="match status" value="1"/>
</dbReference>
<dbReference type="Gene3D" id="3.40.50.300">
    <property type="entry name" value="P-loop containing nucleotide triphosphate hydrolases"/>
    <property type="match status" value="1"/>
</dbReference>
<dbReference type="SMART" id="SM00448">
    <property type="entry name" value="REC"/>
    <property type="match status" value="1"/>
</dbReference>
<dbReference type="AlphaFoldDB" id="A0A7H1MA75"/>
<dbReference type="InterPro" id="IPR011006">
    <property type="entry name" value="CheY-like_superfamily"/>
</dbReference>
<dbReference type="InterPro" id="IPR027417">
    <property type="entry name" value="P-loop_NTPase"/>
</dbReference>
<dbReference type="EMBL" id="CP060414">
    <property type="protein sequence ID" value="QNT58540.1"/>
    <property type="molecule type" value="Genomic_DNA"/>
</dbReference>
<dbReference type="InterPro" id="IPR002197">
    <property type="entry name" value="HTH_Fis"/>
</dbReference>
<dbReference type="GO" id="GO:0043565">
    <property type="term" value="F:sequence-specific DNA binding"/>
    <property type="evidence" value="ECO:0007669"/>
    <property type="project" value="InterPro"/>
</dbReference>
<dbReference type="InterPro" id="IPR009057">
    <property type="entry name" value="Homeodomain-like_sf"/>
</dbReference>
<gene>
    <name evidence="9" type="ORF">H7A79_2528</name>
</gene>
<sequence length="553" mass="60816">MSNHNLQDPVLVVDDEADIRDLMEMTLMKMGLRVQTAVGVEDAKDKLDNNDYSLVLTDMRMPDGSGLEVVQYINELALDTPVAVITAFGNADQAVEALRAGAFDYLQKPITLSQLRSLVKSAVKINEPSENHTPPKAAEPAPQPSPAFAKPPAAAPNPPRMPPPQTAPAAARKPVSALTRNAGVPEGLRSLKDRFASGGLTARAFAETDLGGDSDMPRLLGMSPQMVEVRHLIRRLAKSGVPVYISGESGTGKEQAARTIHELSERSGKPFIAVNCGAIPENLMESEFFGYKKGSFTGADADRLGFFQHADGGTLFLDEVADLPLAMQVKLLRAIQEKAVRRIGDPRETFVDVRIVCATHKNLEALVKSGAFRQDLYYRLNVVSLNMPPLREMREDLGGLIMHLLYKHRSGSETYKLSPKAQDALLHYSYPGNFRELENILERAVALTVGQLIQFDDLQINTGHTPALLPDSAHTASAPAGESDFPAPERAENSGLPRFVPGQMQIQDYLDRVEREIIEMALQQTRFNRTQAAKLLGISFRSMRYRMERLDIN</sequence>
<dbReference type="InterPro" id="IPR001789">
    <property type="entry name" value="Sig_transdc_resp-reg_receiver"/>
</dbReference>